<dbReference type="PANTHER" id="PTHR24361">
    <property type="entry name" value="MITOGEN-ACTIVATED KINASE KINASE KINASE"/>
    <property type="match status" value="1"/>
</dbReference>
<evidence type="ECO:0000313" key="3">
    <source>
        <dbReference type="Proteomes" id="UP000054383"/>
    </source>
</evidence>
<dbReference type="Gene3D" id="1.10.510.10">
    <property type="entry name" value="Transferase(Phosphotransferase) domain 1"/>
    <property type="match status" value="1"/>
</dbReference>
<accession>A0A0U1MCG5</accession>
<keyword evidence="3" id="KW-1185">Reference proteome</keyword>
<gene>
    <name evidence="2" type="ORF">PISL3812_09755</name>
</gene>
<dbReference type="Pfam" id="PF00069">
    <property type="entry name" value="Pkinase"/>
    <property type="match status" value="1"/>
</dbReference>
<protein>
    <recommendedName>
        <fullName evidence="1">Protein kinase domain-containing protein</fullName>
    </recommendedName>
</protein>
<dbReference type="GO" id="GO:0004674">
    <property type="term" value="F:protein serine/threonine kinase activity"/>
    <property type="evidence" value="ECO:0007669"/>
    <property type="project" value="TreeGrafter"/>
</dbReference>
<dbReference type="Proteomes" id="UP000054383">
    <property type="component" value="Unassembled WGS sequence"/>
</dbReference>
<dbReference type="InterPro" id="IPR011009">
    <property type="entry name" value="Kinase-like_dom_sf"/>
</dbReference>
<evidence type="ECO:0000259" key="1">
    <source>
        <dbReference type="PROSITE" id="PS50011"/>
    </source>
</evidence>
<dbReference type="InterPro" id="IPR000719">
    <property type="entry name" value="Prot_kinase_dom"/>
</dbReference>
<dbReference type="PROSITE" id="PS50011">
    <property type="entry name" value="PROTEIN_KINASE_DOM"/>
    <property type="match status" value="1"/>
</dbReference>
<dbReference type="OrthoDB" id="4225668at2759"/>
<dbReference type="OMA" id="NAVATIC"/>
<dbReference type="SUPFAM" id="SSF56112">
    <property type="entry name" value="Protein kinase-like (PK-like)"/>
    <property type="match status" value="1"/>
</dbReference>
<reference evidence="2 3" key="1">
    <citation type="submission" date="2015-04" db="EMBL/GenBank/DDBJ databases">
        <authorList>
            <person name="Syromyatnikov M.Y."/>
            <person name="Popov V.N."/>
        </authorList>
    </citation>
    <scope>NUCLEOTIDE SEQUENCE [LARGE SCALE GENOMIC DNA]</scope>
    <source>
        <strain evidence="2">WF-38-12</strain>
    </source>
</reference>
<name>A0A0U1MCG5_TALIS</name>
<dbReference type="GO" id="GO:0005524">
    <property type="term" value="F:ATP binding"/>
    <property type="evidence" value="ECO:0007669"/>
    <property type="project" value="InterPro"/>
</dbReference>
<sequence>MAPLPLPTWVEYVTEYKPSQVGENEAQRHGRGIHEQPFSEAVDGFPEPQQDSILVKFSSVTQECCGMEIGNISRRPTFVKEEVLVPSTEYKAVQTTNHRNIVNLKGVSVIENRLCLSYEQTGLTLKQFQEFTQFDRNAVATICREIIHGLLYIHDELKISHGELNCSNVHINEDGEVQIGNIGKSMMQMGNESGIAQDIQAVYDIAADLLNLEGSSDKNSMSFLMADHFTKLSPNIQLQDLLKHPFFNISQGPWYLSYLGMMRSLCVSEGSESG</sequence>
<dbReference type="STRING" id="28573.A0A0U1MCG5"/>
<dbReference type="EMBL" id="CVMT01000013">
    <property type="protein sequence ID" value="CRG92690.1"/>
    <property type="molecule type" value="Genomic_DNA"/>
</dbReference>
<proteinExistence type="predicted"/>
<evidence type="ECO:0000313" key="2">
    <source>
        <dbReference type="EMBL" id="CRG92690.1"/>
    </source>
</evidence>
<dbReference type="GO" id="GO:0005737">
    <property type="term" value="C:cytoplasm"/>
    <property type="evidence" value="ECO:0007669"/>
    <property type="project" value="TreeGrafter"/>
</dbReference>
<organism evidence="2 3">
    <name type="scientific">Talaromyces islandicus</name>
    <name type="common">Penicillium islandicum</name>
    <dbReference type="NCBI Taxonomy" id="28573"/>
    <lineage>
        <taxon>Eukaryota</taxon>
        <taxon>Fungi</taxon>
        <taxon>Dikarya</taxon>
        <taxon>Ascomycota</taxon>
        <taxon>Pezizomycotina</taxon>
        <taxon>Eurotiomycetes</taxon>
        <taxon>Eurotiomycetidae</taxon>
        <taxon>Eurotiales</taxon>
        <taxon>Trichocomaceae</taxon>
        <taxon>Talaromyces</taxon>
        <taxon>Talaromyces sect. Islandici</taxon>
    </lineage>
</organism>
<dbReference type="AlphaFoldDB" id="A0A0U1MCG5"/>
<dbReference type="InterPro" id="IPR053235">
    <property type="entry name" value="Ser_Thr_kinase"/>
</dbReference>
<feature type="domain" description="Protein kinase" evidence="1">
    <location>
        <begin position="23"/>
        <end position="274"/>
    </location>
</feature>